<dbReference type="PANTHER" id="PTHR43537">
    <property type="entry name" value="TRANSCRIPTIONAL REGULATOR, GNTR FAMILY"/>
    <property type="match status" value="1"/>
</dbReference>
<dbReference type="Gene3D" id="1.10.10.10">
    <property type="entry name" value="Winged helix-like DNA-binding domain superfamily/Winged helix DNA-binding domain"/>
    <property type="match status" value="2"/>
</dbReference>
<dbReference type="GO" id="GO:0003677">
    <property type="term" value="F:DNA binding"/>
    <property type="evidence" value="ECO:0007669"/>
    <property type="project" value="UniProtKB-KW"/>
</dbReference>
<dbReference type="InterPro" id="IPR036390">
    <property type="entry name" value="WH_DNA-bd_sf"/>
</dbReference>
<dbReference type="Pfam" id="PF00392">
    <property type="entry name" value="GntR"/>
    <property type="match status" value="2"/>
</dbReference>
<dbReference type="SMART" id="SM00345">
    <property type="entry name" value="HTH_GNTR"/>
    <property type="match status" value="2"/>
</dbReference>
<protein>
    <submittedName>
        <fullName evidence="5">GntR family transcriptional regulator</fullName>
    </submittedName>
</protein>
<dbReference type="GO" id="GO:0003700">
    <property type="term" value="F:DNA-binding transcription factor activity"/>
    <property type="evidence" value="ECO:0007669"/>
    <property type="project" value="InterPro"/>
</dbReference>
<dbReference type="InterPro" id="IPR036388">
    <property type="entry name" value="WH-like_DNA-bd_sf"/>
</dbReference>
<organism evidence="5 6">
    <name type="scientific">Gordonibacter massiliensis</name>
    <name type="common">ex Traore et al. 2017</name>
    <dbReference type="NCBI Taxonomy" id="1841863"/>
    <lineage>
        <taxon>Bacteria</taxon>
        <taxon>Bacillati</taxon>
        <taxon>Actinomycetota</taxon>
        <taxon>Coriobacteriia</taxon>
        <taxon>Eggerthellales</taxon>
        <taxon>Eggerthellaceae</taxon>
        <taxon>Gordonibacter</taxon>
    </lineage>
</organism>
<sequence length="483" mass="53164">MEEKTTLFGYVYGDLSGQIADGTMRHGDVLPSMNDLCKRYGVGIRTVRDVLAALRADGYIATEERKRAVVTYRASEADERGIRSLLARKDGILDCYRTFELVMPPLFAFAARFCDEDDFRAFERAAAQVGDAPDKGDWRLRRSSTLLHRLLGKTGNPLLSECYASIERACTVPTFPGFSAPYARAMEDMDGTFAWAVESLSLGDDREVQRRFGRMYRDTATYVEAYLDELAEAYPGARSSEPAFKWSARAGRERVFAQVARDLVLRIYNGEFADGDDLPSIAELADAYGVSPSTVQKTMGILNMIGVARTVNGCGTRVNLSDISFDRRALADGSFRRDIEAFVDALQMLCVVVPAAVGTVEGRMEAVARDVEGLLACDEDEWAVPTALMRALVDNLPFPSFQVVMNELGQLMLWGRFFAFFGPTGASTREQRSLGLEGLACVRAGDAQGLARAMGSYYRVLLEAVPAFFERAGASGLKRVVVP</sequence>
<dbReference type="RefSeq" id="WP_185905111.1">
    <property type="nucleotide sequence ID" value="NZ_JACMSE010000004.1"/>
</dbReference>
<keyword evidence="6" id="KW-1185">Reference proteome</keyword>
<dbReference type="InterPro" id="IPR000524">
    <property type="entry name" value="Tscrpt_reg_HTH_GntR"/>
</dbReference>
<keyword evidence="2" id="KW-0238">DNA-binding</keyword>
<name>A0A842JEA4_9ACTN</name>
<keyword evidence="1" id="KW-0805">Transcription regulation</keyword>
<evidence type="ECO:0000313" key="6">
    <source>
        <dbReference type="Proteomes" id="UP000587396"/>
    </source>
</evidence>
<gene>
    <name evidence="5" type="ORF">H7313_07835</name>
</gene>
<dbReference type="AlphaFoldDB" id="A0A842JEA4"/>
<feature type="domain" description="HTH gntR-type" evidence="4">
    <location>
        <begin position="5"/>
        <end position="73"/>
    </location>
</feature>
<dbReference type="SUPFAM" id="SSF46785">
    <property type="entry name" value="Winged helix' DNA-binding domain"/>
    <property type="match status" value="2"/>
</dbReference>
<evidence type="ECO:0000256" key="1">
    <source>
        <dbReference type="ARBA" id="ARBA00023015"/>
    </source>
</evidence>
<comment type="caution">
    <text evidence="5">The sequence shown here is derived from an EMBL/GenBank/DDBJ whole genome shotgun (WGS) entry which is preliminary data.</text>
</comment>
<evidence type="ECO:0000256" key="3">
    <source>
        <dbReference type="ARBA" id="ARBA00023163"/>
    </source>
</evidence>
<evidence type="ECO:0000313" key="5">
    <source>
        <dbReference type="EMBL" id="MBC2889256.1"/>
    </source>
</evidence>
<keyword evidence="3" id="KW-0804">Transcription</keyword>
<dbReference type="PROSITE" id="PS50949">
    <property type="entry name" value="HTH_GNTR"/>
    <property type="match status" value="2"/>
</dbReference>
<dbReference type="PANTHER" id="PTHR43537:SF5">
    <property type="entry name" value="UXU OPERON TRANSCRIPTIONAL REGULATOR"/>
    <property type="match status" value="1"/>
</dbReference>
<evidence type="ECO:0000259" key="4">
    <source>
        <dbReference type="PROSITE" id="PS50949"/>
    </source>
</evidence>
<evidence type="ECO:0000256" key="2">
    <source>
        <dbReference type="ARBA" id="ARBA00023125"/>
    </source>
</evidence>
<dbReference type="EMBL" id="JACMSE010000004">
    <property type="protein sequence ID" value="MBC2889256.1"/>
    <property type="molecule type" value="Genomic_DNA"/>
</dbReference>
<accession>A0A842JEA4</accession>
<proteinExistence type="predicted"/>
<dbReference type="CDD" id="cd07377">
    <property type="entry name" value="WHTH_GntR"/>
    <property type="match status" value="1"/>
</dbReference>
<reference evidence="5 6" key="1">
    <citation type="submission" date="2020-08" db="EMBL/GenBank/DDBJ databases">
        <authorList>
            <person name="Liu C."/>
            <person name="Sun Q."/>
        </authorList>
    </citation>
    <scope>NUCLEOTIDE SEQUENCE [LARGE SCALE GENOMIC DNA]</scope>
    <source>
        <strain evidence="5 6">N22</strain>
    </source>
</reference>
<feature type="domain" description="HTH gntR-type" evidence="4">
    <location>
        <begin position="253"/>
        <end position="321"/>
    </location>
</feature>
<dbReference type="Proteomes" id="UP000587396">
    <property type="component" value="Unassembled WGS sequence"/>
</dbReference>